<feature type="region of interest" description="Disordered" evidence="1">
    <location>
        <begin position="451"/>
        <end position="476"/>
    </location>
</feature>
<feature type="compositionally biased region" description="Basic and acidic residues" evidence="1">
    <location>
        <begin position="828"/>
        <end position="845"/>
    </location>
</feature>
<feature type="domain" description="Ubiquitin-like" evidence="2">
    <location>
        <begin position="31"/>
        <end position="106"/>
    </location>
</feature>
<dbReference type="GO" id="GO:0051787">
    <property type="term" value="F:misfolded protein binding"/>
    <property type="evidence" value="ECO:0007669"/>
    <property type="project" value="TreeGrafter"/>
</dbReference>
<dbReference type="Gene3D" id="3.10.20.90">
    <property type="entry name" value="Phosphatidylinositol 3-kinase Catalytic Subunit, Chain A, domain 1"/>
    <property type="match status" value="1"/>
</dbReference>
<reference evidence="3 4" key="1">
    <citation type="journal article" date="2021" name="Nat. Plants">
        <title>The Taxus genome provides insights into paclitaxel biosynthesis.</title>
        <authorList>
            <person name="Xiong X."/>
            <person name="Gou J."/>
            <person name="Liao Q."/>
            <person name="Li Y."/>
            <person name="Zhou Q."/>
            <person name="Bi G."/>
            <person name="Li C."/>
            <person name="Du R."/>
            <person name="Wang X."/>
            <person name="Sun T."/>
            <person name="Guo L."/>
            <person name="Liang H."/>
            <person name="Lu P."/>
            <person name="Wu Y."/>
            <person name="Zhang Z."/>
            <person name="Ro D.K."/>
            <person name="Shang Y."/>
            <person name="Huang S."/>
            <person name="Yan J."/>
        </authorList>
    </citation>
    <scope>NUCLEOTIDE SEQUENCE [LARGE SCALE GENOMIC DNA]</scope>
    <source>
        <strain evidence="3">Ta-2019</strain>
    </source>
</reference>
<feature type="compositionally biased region" description="Polar residues" evidence="1">
    <location>
        <begin position="122"/>
        <end position="131"/>
    </location>
</feature>
<dbReference type="SUPFAM" id="SSF54236">
    <property type="entry name" value="Ubiquitin-like"/>
    <property type="match status" value="1"/>
</dbReference>
<protein>
    <recommendedName>
        <fullName evidence="2">Ubiquitin-like domain-containing protein</fullName>
    </recommendedName>
</protein>
<feature type="region of interest" description="Disordered" evidence="1">
    <location>
        <begin position="596"/>
        <end position="666"/>
    </location>
</feature>
<feature type="compositionally biased region" description="Polar residues" evidence="1">
    <location>
        <begin position="454"/>
        <end position="476"/>
    </location>
</feature>
<proteinExistence type="predicted"/>
<dbReference type="PRINTS" id="PR00348">
    <property type="entry name" value="UBIQUITIN"/>
</dbReference>
<dbReference type="Pfam" id="PF00240">
    <property type="entry name" value="ubiquitin"/>
    <property type="match status" value="1"/>
</dbReference>
<dbReference type="GO" id="GO:0071818">
    <property type="term" value="C:BAT3 complex"/>
    <property type="evidence" value="ECO:0007669"/>
    <property type="project" value="TreeGrafter"/>
</dbReference>
<keyword evidence="4" id="KW-1185">Reference proteome</keyword>
<feature type="compositionally biased region" description="Basic and acidic residues" evidence="1">
    <location>
        <begin position="721"/>
        <end position="731"/>
    </location>
</feature>
<feature type="region of interest" description="Disordered" evidence="1">
    <location>
        <begin position="690"/>
        <end position="731"/>
    </location>
</feature>
<dbReference type="InterPro" id="IPR019956">
    <property type="entry name" value="Ubiquitin_dom"/>
</dbReference>
<feature type="compositionally biased region" description="Polar residues" evidence="1">
    <location>
        <begin position="710"/>
        <end position="719"/>
    </location>
</feature>
<feature type="compositionally biased region" description="Polar residues" evidence="1">
    <location>
        <begin position="765"/>
        <end position="782"/>
    </location>
</feature>
<dbReference type="Proteomes" id="UP000824469">
    <property type="component" value="Unassembled WGS sequence"/>
</dbReference>
<dbReference type="FunFam" id="3.10.20.90:FF:000154">
    <property type="entry name" value="Large proline-rich protein BAG6"/>
    <property type="match status" value="1"/>
</dbReference>
<sequence length="1331" mass="141785">SCGYCGRMAETNVNETAIAGRHSGECSDATIEIKIKTLDSQVYTLRVNKSMPIPALKEQIVTLTGVPMERQRLICRGKVLKDDQLLSDYHVEDGHTLHLVVRQPVPPSSSSSTAVSSGGDGTNEQQGTEPTAGTAHNRIGQVSHNVVFGTFNLQDQAEGGIQDLNRILSTVLNSFGIGNLAPNNVGASNGPIAMAQGAASEGQNQADGANEVSLTVNQQQSAQAVSNAQSESAPRTFNMPPQPHSRLTSEQMVIPDALTTLSQYLNRMLQAFSHDGSQDQTAASGLPYVSGGLPRPAALGSLIRHTQQLLSGPARNAFSQLAGLLEGESTVTDPAVRAQIQSAAMHDGIMMQELGAFLLELGRTTLTLRMGQSHDESVVNAGPAVYVSSSGPNPIMVQLPLPFQHGGSFGPSHAGSLHLTAGLTGGNVGTGEVPRNINIHIHSGSTLVPGGGSVSSTANASQGNQISAPQSSGITDQVGNATVASRETGSVRVVPVRTVVAAVPIRPPTEAANATNNVFLPILTSIQQFNSAQGVPIRGVAQATIEVQSSGIDGAQQQSIGTMNFNQAQASSILAQLEAHAQNLHGATQTVNFHPQNVDGGIQTRNSSSVSAVSSATNSSVSVQRDTQTQSDSTTDLELMLQRSSSENPGMDIDGRDRVRNDTNSNVSAGEIGEIENMVNAVLQEMMGSYGRSARANQQQSNQQQTTANPSSRNESTPMTDEPKSPGKLLDDKKDITQFEKATINVGPGLSSTDNDVQERGLASISGNAVASTSSTNSQNEMVQPKSERVSSDVHTAIPVGLGLGRLQPLPSKKRAKQNRKLPANKLAEPDHQGDSDAELSGDKDSQTSIAMGQNVLQALVSEGVSSDRRAQENGSPAQLPSGLAQMFSSMASGGHTGSGRVDVGDIMSQLLRTPTVNNFLRGVAEQTGTVAPGELSNMMEQVTRSPALRNTMQQMTEQLGEHSQELENAFSGMGGRQGGIDLSRMLQQMMPVVSQVLGRSSGGITSGPGLEAQSRTSNFEASAKEDGEADRNSQINLELTVQKLENHDPPQEVFRSMVENAMALYTATDGPHTGVNLSNVSHQLSDTEDLANSFFVTQMPIEESWSQAKTTGAELWREKTRAEAKSRIQCFVALGNHGQQIPSHVNKNVWVESPITNCVKERARVEAVMPWEEAIPHTSIDLDAVNLHALIMEGVSTVPDVWKADMPWEDGFPHSDEEFVVDGAATILDAMTVHGEMACQTTHSKIVTFLKRLDEHFMVLEGHDRGDFDCRITESLYRLLQAAQTWNKFFNPPLQGSDFNTLEVGLILSTIDYSALVNESRNKEPVDHLP</sequence>
<dbReference type="PROSITE" id="PS50053">
    <property type="entry name" value="UBIQUITIN_2"/>
    <property type="match status" value="1"/>
</dbReference>
<evidence type="ECO:0000313" key="3">
    <source>
        <dbReference type="EMBL" id="KAH9307349.1"/>
    </source>
</evidence>
<dbReference type="EMBL" id="JAHRHJ020000007">
    <property type="protein sequence ID" value="KAH9307349.1"/>
    <property type="molecule type" value="Genomic_DNA"/>
</dbReference>
<feature type="compositionally biased region" description="Low complexity" evidence="1">
    <location>
        <begin position="692"/>
        <end position="709"/>
    </location>
</feature>
<evidence type="ECO:0000259" key="2">
    <source>
        <dbReference type="PROSITE" id="PS50053"/>
    </source>
</evidence>
<evidence type="ECO:0000313" key="4">
    <source>
        <dbReference type="Proteomes" id="UP000824469"/>
    </source>
</evidence>
<dbReference type="GO" id="GO:0031593">
    <property type="term" value="F:polyubiquitin modification-dependent protein binding"/>
    <property type="evidence" value="ECO:0007669"/>
    <property type="project" value="TreeGrafter"/>
</dbReference>
<feature type="compositionally biased region" description="Low complexity" evidence="1">
    <location>
        <begin position="101"/>
        <end position="117"/>
    </location>
</feature>
<feature type="region of interest" description="Disordered" evidence="1">
    <location>
        <begin position="1000"/>
        <end position="1034"/>
    </location>
</feature>
<organism evidence="3 4">
    <name type="scientific">Taxus chinensis</name>
    <name type="common">Chinese yew</name>
    <name type="synonym">Taxus wallichiana var. chinensis</name>
    <dbReference type="NCBI Taxonomy" id="29808"/>
    <lineage>
        <taxon>Eukaryota</taxon>
        <taxon>Viridiplantae</taxon>
        <taxon>Streptophyta</taxon>
        <taxon>Embryophyta</taxon>
        <taxon>Tracheophyta</taxon>
        <taxon>Spermatophyta</taxon>
        <taxon>Pinopsida</taxon>
        <taxon>Pinidae</taxon>
        <taxon>Conifers II</taxon>
        <taxon>Cupressales</taxon>
        <taxon>Taxaceae</taxon>
        <taxon>Taxus</taxon>
    </lineage>
</organism>
<feature type="region of interest" description="Disordered" evidence="1">
    <location>
        <begin position="101"/>
        <end position="135"/>
    </location>
</feature>
<evidence type="ECO:0000256" key="1">
    <source>
        <dbReference type="SAM" id="MobiDB-lite"/>
    </source>
</evidence>
<dbReference type="OMA" id="MRNTINQ"/>
<name>A0AA38FP37_TAXCH</name>
<dbReference type="CDD" id="cd17039">
    <property type="entry name" value="Ubl_ubiquitin_like"/>
    <property type="match status" value="1"/>
</dbReference>
<feature type="compositionally biased region" description="Basic and acidic residues" evidence="1">
    <location>
        <begin position="1023"/>
        <end position="1032"/>
    </location>
</feature>
<dbReference type="PANTHER" id="PTHR15204">
    <property type="entry name" value="LARGE PROLINE-RICH PROTEIN BAG6"/>
    <property type="match status" value="1"/>
</dbReference>
<feature type="region of interest" description="Disordered" evidence="1">
    <location>
        <begin position="224"/>
        <end position="247"/>
    </location>
</feature>
<dbReference type="SMART" id="SM00213">
    <property type="entry name" value="UBQ"/>
    <property type="match status" value="1"/>
</dbReference>
<dbReference type="InterPro" id="IPR029071">
    <property type="entry name" value="Ubiquitin-like_domsf"/>
</dbReference>
<feature type="non-terminal residue" evidence="3">
    <location>
        <position position="1331"/>
    </location>
</feature>
<comment type="caution">
    <text evidence="3">The sequence shown here is derived from an EMBL/GenBank/DDBJ whole genome shotgun (WGS) entry which is preliminary data.</text>
</comment>
<feature type="region of interest" description="Disordered" evidence="1">
    <location>
        <begin position="765"/>
        <end position="845"/>
    </location>
</feature>
<dbReference type="PANTHER" id="PTHR15204:SF5">
    <property type="entry name" value="LARGE PROLINE-RICH PROTEIN BAG6 ISOFORM X1"/>
    <property type="match status" value="1"/>
</dbReference>
<dbReference type="GO" id="GO:0036503">
    <property type="term" value="P:ERAD pathway"/>
    <property type="evidence" value="ECO:0007669"/>
    <property type="project" value="TreeGrafter"/>
</dbReference>
<accession>A0AA38FP37</accession>
<feature type="compositionally biased region" description="Low complexity" evidence="1">
    <location>
        <begin position="224"/>
        <end position="233"/>
    </location>
</feature>
<dbReference type="InterPro" id="IPR000626">
    <property type="entry name" value="Ubiquitin-like_dom"/>
</dbReference>
<gene>
    <name evidence="3" type="ORF">KI387_035260</name>
</gene>
<feature type="compositionally biased region" description="Low complexity" evidence="1">
    <location>
        <begin position="603"/>
        <end position="636"/>
    </location>
</feature>